<feature type="region of interest" description="Disordered" evidence="1">
    <location>
        <begin position="1"/>
        <end position="20"/>
    </location>
</feature>
<accession>A0A9P6G2E2</accession>
<feature type="compositionally biased region" description="Gly residues" evidence="1">
    <location>
        <begin position="73"/>
        <end position="84"/>
    </location>
</feature>
<evidence type="ECO:0000256" key="1">
    <source>
        <dbReference type="SAM" id="MobiDB-lite"/>
    </source>
</evidence>
<comment type="caution">
    <text evidence="2">The sequence shown here is derived from an EMBL/GenBank/DDBJ whole genome shotgun (WGS) entry which is preliminary data.</text>
</comment>
<reference evidence="2" key="1">
    <citation type="journal article" date="2020" name="Fungal Divers.">
        <title>Resolving the Mortierellaceae phylogeny through synthesis of multi-gene phylogenetics and phylogenomics.</title>
        <authorList>
            <person name="Vandepol N."/>
            <person name="Liber J."/>
            <person name="Desiro A."/>
            <person name="Na H."/>
            <person name="Kennedy M."/>
            <person name="Barry K."/>
            <person name="Grigoriev I.V."/>
            <person name="Miller A.N."/>
            <person name="O'Donnell K."/>
            <person name="Stajich J.E."/>
            <person name="Bonito G."/>
        </authorList>
    </citation>
    <scope>NUCLEOTIDE SEQUENCE</scope>
    <source>
        <strain evidence="2">KOD1015</strain>
    </source>
</reference>
<dbReference type="AlphaFoldDB" id="A0A9P6G2E2"/>
<organism evidence="2 3">
    <name type="scientific">Lunasporangiospora selenospora</name>
    <dbReference type="NCBI Taxonomy" id="979761"/>
    <lineage>
        <taxon>Eukaryota</taxon>
        <taxon>Fungi</taxon>
        <taxon>Fungi incertae sedis</taxon>
        <taxon>Mucoromycota</taxon>
        <taxon>Mortierellomycotina</taxon>
        <taxon>Mortierellomycetes</taxon>
        <taxon>Mortierellales</taxon>
        <taxon>Mortierellaceae</taxon>
        <taxon>Lunasporangiospora</taxon>
    </lineage>
</organism>
<feature type="region of interest" description="Disordered" evidence="1">
    <location>
        <begin position="37"/>
        <end position="98"/>
    </location>
</feature>
<sequence>MLAAAMNNISSSASEGDLQQQDLESLALRLRALEGLLAPSPPKAPIPTNGHESPIEEIPEEPTVAQSPPTPRRGGGAGAGGGNAGSQQSNQATGSLSRRVLKIEDKLWAITRERKPVEEFMQK</sequence>
<proteinExistence type="predicted"/>
<evidence type="ECO:0000313" key="2">
    <source>
        <dbReference type="EMBL" id="KAF9585020.1"/>
    </source>
</evidence>
<name>A0A9P6G2E2_9FUNG</name>
<dbReference type="Proteomes" id="UP000780801">
    <property type="component" value="Unassembled WGS sequence"/>
</dbReference>
<evidence type="ECO:0000313" key="3">
    <source>
        <dbReference type="Proteomes" id="UP000780801"/>
    </source>
</evidence>
<keyword evidence="3" id="KW-1185">Reference proteome</keyword>
<feature type="non-terminal residue" evidence="2">
    <location>
        <position position="123"/>
    </location>
</feature>
<dbReference type="EMBL" id="JAABOA010000272">
    <property type="protein sequence ID" value="KAF9585020.1"/>
    <property type="molecule type" value="Genomic_DNA"/>
</dbReference>
<gene>
    <name evidence="2" type="ORF">BGW38_004227</name>
</gene>
<feature type="compositionally biased region" description="Low complexity" evidence="1">
    <location>
        <begin position="1"/>
        <end position="14"/>
    </location>
</feature>
<protein>
    <submittedName>
        <fullName evidence="2">Uncharacterized protein</fullName>
    </submittedName>
</protein>
<dbReference type="OrthoDB" id="16729at2759"/>